<accession>A0A2X2IRF3</accession>
<dbReference type="GO" id="GO:0042597">
    <property type="term" value="C:periplasmic space"/>
    <property type="evidence" value="ECO:0007669"/>
    <property type="project" value="InterPro"/>
</dbReference>
<evidence type="ECO:0000256" key="2">
    <source>
        <dbReference type="ARBA" id="ARBA00023239"/>
    </source>
</evidence>
<keyword evidence="1" id="KW-0732">Signal</keyword>
<dbReference type="InterPro" id="IPR008397">
    <property type="entry name" value="Alginate_lyase_dom"/>
</dbReference>
<evidence type="ECO:0000256" key="1">
    <source>
        <dbReference type="ARBA" id="ARBA00022729"/>
    </source>
</evidence>
<reference evidence="4 5" key="1">
    <citation type="submission" date="2018-06" db="EMBL/GenBank/DDBJ databases">
        <authorList>
            <consortium name="Pathogen Informatics"/>
            <person name="Doyle S."/>
        </authorList>
    </citation>
    <scope>NUCLEOTIDE SEQUENCE [LARGE SCALE GENOMIC DNA]</scope>
    <source>
        <strain evidence="4 5">NCTC11343</strain>
    </source>
</reference>
<dbReference type="GeneID" id="97181387"/>
<evidence type="ECO:0000259" key="3">
    <source>
        <dbReference type="Pfam" id="PF05426"/>
    </source>
</evidence>
<dbReference type="InterPro" id="IPR008929">
    <property type="entry name" value="Chondroitin_lyas"/>
</dbReference>
<dbReference type="AlphaFoldDB" id="A0A2X2IRF3"/>
<protein>
    <submittedName>
        <fullName evidence="4">Alginate lyase</fullName>
    </submittedName>
</protein>
<proteinExistence type="predicted"/>
<name>A0A2X2IRF3_SPHMU</name>
<dbReference type="Pfam" id="PF05426">
    <property type="entry name" value="Alginate_lyase"/>
    <property type="match status" value="1"/>
</dbReference>
<feature type="domain" description="Alginate lyase" evidence="3">
    <location>
        <begin position="59"/>
        <end position="335"/>
    </location>
</feature>
<dbReference type="EMBL" id="UAUU01000004">
    <property type="protein sequence ID" value="SPZ84827.1"/>
    <property type="molecule type" value="Genomic_DNA"/>
</dbReference>
<dbReference type="SUPFAM" id="SSF48230">
    <property type="entry name" value="Chondroitin AC/alginate lyase"/>
    <property type="match status" value="1"/>
</dbReference>
<organism evidence="4 5">
    <name type="scientific">Sphingobacterium multivorum</name>
    <dbReference type="NCBI Taxonomy" id="28454"/>
    <lineage>
        <taxon>Bacteria</taxon>
        <taxon>Pseudomonadati</taxon>
        <taxon>Bacteroidota</taxon>
        <taxon>Sphingobacteriia</taxon>
        <taxon>Sphingobacteriales</taxon>
        <taxon>Sphingobacteriaceae</taxon>
        <taxon>Sphingobacterium</taxon>
    </lineage>
</organism>
<evidence type="ECO:0000313" key="5">
    <source>
        <dbReference type="Proteomes" id="UP000251241"/>
    </source>
</evidence>
<dbReference type="GO" id="GO:0016829">
    <property type="term" value="F:lyase activity"/>
    <property type="evidence" value="ECO:0007669"/>
    <property type="project" value="UniProtKB-KW"/>
</dbReference>
<gene>
    <name evidence="4" type="ORF">NCTC11343_01372</name>
</gene>
<evidence type="ECO:0000313" key="4">
    <source>
        <dbReference type="EMBL" id="SPZ84827.1"/>
    </source>
</evidence>
<dbReference type="RefSeq" id="WP_112374168.1">
    <property type="nucleotide sequence ID" value="NZ_CP069793.1"/>
</dbReference>
<dbReference type="Gene3D" id="1.50.10.100">
    <property type="entry name" value="Chondroitin AC/alginate lyase"/>
    <property type="match status" value="1"/>
</dbReference>
<sequence length="395" mass="45631">MKFTSIVRVIGCLLGIAIFPLFLRAKMKEGIFEQEIIQTLRPVILKQSKWAMKQKPLSVTAYKAVRSTGGIHDFYSEGDYWWPDPKDPAAPYIQRDGMTNPANFVEHRKAMIRFSRIVGALASAYRLNPDKKYVQQALRHLKAWFVDAETMMNPNLLYAQAIQGRFTGRGIGIIDTIHLMEVAQGVKIFEDDPNFPQAAKDAIHRWFATYLRWLTTHQYGIDEMNAANNHGTCWVMQVAAFSSLVQDTVLLNRCADRYAHVLLPNQMESNGSFPRELQRTKPYGYALFNLDAMTMICQILSKTNTSLWQYTLSDGRTIKTGVDFMVPYIADKEKWPYPKDVMYWDQWPIAHPALVFSAEAYQNKDYLQLWKKLDHAPEQEEVVRNLPIRNPIIWL</sequence>
<keyword evidence="2 4" id="KW-0456">Lyase</keyword>
<dbReference type="Proteomes" id="UP000251241">
    <property type="component" value="Unassembled WGS sequence"/>
</dbReference>